<dbReference type="InterPro" id="IPR008969">
    <property type="entry name" value="CarboxyPept-like_regulatory"/>
</dbReference>
<proteinExistence type="predicted"/>
<evidence type="ECO:0000313" key="2">
    <source>
        <dbReference type="Proteomes" id="UP001597545"/>
    </source>
</evidence>
<dbReference type="SUPFAM" id="SSF49464">
    <property type="entry name" value="Carboxypeptidase regulatory domain-like"/>
    <property type="match status" value="1"/>
</dbReference>
<sequence>MNVRHSLKSIFIVGIFLVLVLHLRAQDRITGFVLDKKTAKPIPSASINIKSADGKIRSFRVTDKNGAFSVELNASYANCLLEINHLGYERYQQAFSNQLEHLRIELTPQTILLEGVTVKSKPKAYRLGDTLTYDVGSFATQEDRSIGDVIKRLPGMEVSDNGQIKYQGKSITNFYIDGDDLLDDRYAIGSRTIPHKLVQDIQVLNNHEHIKVLKDKRFTDQVAINLVVKPDARLTLTGEVKLGIGSPKIYDSELNTILFNKKYKTLNVLNGNNRGTDLSNDFIGYNENNVLARIAAMPINNLLSLGTVAPPPLDKQQYLMNNTVALNTNHFVHLKRHWQMKSNAQVLYDRQTAKFNGSTTFTTPTDRFTYSEQQQSESSKLLTALRLTLTKNAEKEYVNSVLAFEYENDDGIATIRTGDQSLDVGKKHRIHGFSHDFDYVPALKNGHIIQTKWQVQFGKTPQTMTITPGIFPTLLNDSANYASTAQYIKVPTFFSLLSAGYHIPNGKIKQYYSGALAYENKQFVSQIETTADRLPHPVDSITNDLLWRRVQYTLNATYSWKSRRWAMQWSLPLTSRYTAGTDASYGLHSNQRHWIFLPSLDLKYRVWQEDELNLSYTRTANFEDIQDLYRGIVIRNYRSLAQNSTTINKSSTHSATLQYRMGRTTKLLFANFGLQFRQTHREAMLSQRFSNDISQTILLPLPNKTRSISLHAGIDKYVFFLSSTVKWKGGWSSSVFDQLFNDQLLPFQSSTFFMQPRLELKIAEQLHLTYQGHFSWSSSKQKHYPNLSNRVFSATQIAGIPYTPFPGLLLRINGKHSYTSQSTLQPFHTFFIDAFTRCRIKKWKTDLELSLNNLADIKTFETYSITANEQTQNSYDIRGRTIMLRMIFAL</sequence>
<gene>
    <name evidence="1" type="ORF">ACFSR5_15890</name>
</gene>
<accession>A0ABW5KLK4</accession>
<name>A0ABW5KLK4_9SPHI</name>
<dbReference type="EMBL" id="JBHULR010000015">
    <property type="protein sequence ID" value="MFD2549129.1"/>
    <property type="molecule type" value="Genomic_DNA"/>
</dbReference>
<dbReference type="SUPFAM" id="SSF56935">
    <property type="entry name" value="Porins"/>
    <property type="match status" value="1"/>
</dbReference>
<protein>
    <submittedName>
        <fullName evidence="1">Carboxypeptidase-like regulatory domain-containing protein</fullName>
    </submittedName>
</protein>
<dbReference type="Gene3D" id="2.60.40.1120">
    <property type="entry name" value="Carboxypeptidase-like, regulatory domain"/>
    <property type="match status" value="1"/>
</dbReference>
<keyword evidence="2" id="KW-1185">Reference proteome</keyword>
<dbReference type="Pfam" id="PF13715">
    <property type="entry name" value="CarbopepD_reg_2"/>
    <property type="match status" value="1"/>
</dbReference>
<comment type="caution">
    <text evidence="1">The sequence shown here is derived from an EMBL/GenBank/DDBJ whole genome shotgun (WGS) entry which is preliminary data.</text>
</comment>
<dbReference type="Proteomes" id="UP001597545">
    <property type="component" value="Unassembled WGS sequence"/>
</dbReference>
<evidence type="ECO:0000313" key="1">
    <source>
        <dbReference type="EMBL" id="MFD2549129.1"/>
    </source>
</evidence>
<reference evidence="2" key="1">
    <citation type="journal article" date="2019" name="Int. J. Syst. Evol. Microbiol.">
        <title>The Global Catalogue of Microorganisms (GCM) 10K type strain sequencing project: providing services to taxonomists for standard genome sequencing and annotation.</title>
        <authorList>
            <consortium name="The Broad Institute Genomics Platform"/>
            <consortium name="The Broad Institute Genome Sequencing Center for Infectious Disease"/>
            <person name="Wu L."/>
            <person name="Ma J."/>
        </authorList>
    </citation>
    <scope>NUCLEOTIDE SEQUENCE [LARGE SCALE GENOMIC DNA]</scope>
    <source>
        <strain evidence="2">KCTC 42662</strain>
    </source>
</reference>
<organism evidence="1 2">
    <name type="scientific">Sphingobacterium suaedae</name>
    <dbReference type="NCBI Taxonomy" id="1686402"/>
    <lineage>
        <taxon>Bacteria</taxon>
        <taxon>Pseudomonadati</taxon>
        <taxon>Bacteroidota</taxon>
        <taxon>Sphingobacteriia</taxon>
        <taxon>Sphingobacteriales</taxon>
        <taxon>Sphingobacteriaceae</taxon>
        <taxon>Sphingobacterium</taxon>
    </lineage>
</organism>
<dbReference type="RefSeq" id="WP_380905448.1">
    <property type="nucleotide sequence ID" value="NZ_JBHUEG010000012.1"/>
</dbReference>